<feature type="transmembrane region" description="Helical" evidence="1">
    <location>
        <begin position="247"/>
        <end position="269"/>
    </location>
</feature>
<evidence type="ECO:0000313" key="2">
    <source>
        <dbReference type="EMBL" id="KMZ96060.1"/>
    </source>
</evidence>
<keyword evidence="1" id="KW-0472">Membrane</keyword>
<reference evidence="2 3" key="1">
    <citation type="submission" date="2011-09" db="EMBL/GenBank/DDBJ databases">
        <title>The Genome Sequence of Plasmodium vivax North Korean.</title>
        <authorList>
            <consortium name="The Broad Institute Genome Sequencing Platform"/>
            <consortium name="The Broad Institute Genome Sequencing Center for Infectious Disease"/>
            <person name="Neafsey D."/>
            <person name="Carlton J."/>
            <person name="Barnwell J."/>
            <person name="Collins W."/>
            <person name="Escalante A."/>
            <person name="Mullikin J."/>
            <person name="Saul A."/>
            <person name="Guigo R."/>
            <person name="Camara F."/>
            <person name="Young S.K."/>
            <person name="Zeng Q."/>
            <person name="Gargeya S."/>
            <person name="Fitzgerald M."/>
            <person name="Haas B."/>
            <person name="Abouelleil A."/>
            <person name="Alvarado L."/>
            <person name="Arachchi H.M."/>
            <person name="Berlin A."/>
            <person name="Brown A."/>
            <person name="Chapman S.B."/>
            <person name="Chen Z."/>
            <person name="Dunbar C."/>
            <person name="Freedman E."/>
            <person name="Gearin G."/>
            <person name="Gellesch M."/>
            <person name="Goldberg J."/>
            <person name="Griggs A."/>
            <person name="Gujja S."/>
            <person name="Heiman D."/>
            <person name="Howarth C."/>
            <person name="Larson L."/>
            <person name="Lui A."/>
            <person name="MacDonald P.J.P."/>
            <person name="Montmayeur A."/>
            <person name="Murphy C."/>
            <person name="Neiman D."/>
            <person name="Pearson M."/>
            <person name="Priest M."/>
            <person name="Roberts A."/>
            <person name="Saif S."/>
            <person name="Shea T."/>
            <person name="Shenoy N."/>
            <person name="Sisk P."/>
            <person name="Stolte C."/>
            <person name="Sykes S."/>
            <person name="Wortman J."/>
            <person name="Nusbaum C."/>
            <person name="Birren B."/>
        </authorList>
    </citation>
    <scope>NUCLEOTIDE SEQUENCE [LARGE SCALE GENOMIC DNA]</scope>
    <source>
        <strain evidence="2 3">North Korean</strain>
    </source>
</reference>
<accession>A0A0J9TK22</accession>
<evidence type="ECO:0000256" key="1">
    <source>
        <dbReference type="SAM" id="Phobius"/>
    </source>
</evidence>
<dbReference type="AlphaFoldDB" id="A0A0J9TK22"/>
<evidence type="ECO:0008006" key="4">
    <source>
        <dbReference type="Google" id="ProtNLM"/>
    </source>
</evidence>
<evidence type="ECO:0000313" key="3">
    <source>
        <dbReference type="Proteomes" id="UP000053239"/>
    </source>
</evidence>
<organism evidence="2 3">
    <name type="scientific">Plasmodium vivax North Korean</name>
    <dbReference type="NCBI Taxonomy" id="1035514"/>
    <lineage>
        <taxon>Eukaryota</taxon>
        <taxon>Sar</taxon>
        <taxon>Alveolata</taxon>
        <taxon>Apicomplexa</taxon>
        <taxon>Aconoidasida</taxon>
        <taxon>Haemosporida</taxon>
        <taxon>Plasmodiidae</taxon>
        <taxon>Plasmodium</taxon>
        <taxon>Plasmodium (Plasmodium)</taxon>
    </lineage>
</organism>
<protein>
    <recommendedName>
        <fullName evidence="4">Variable surface protein</fullName>
    </recommendedName>
</protein>
<keyword evidence="1" id="KW-0812">Transmembrane</keyword>
<proteinExistence type="predicted"/>
<dbReference type="Proteomes" id="UP000053239">
    <property type="component" value="Unassembled WGS sequence"/>
</dbReference>
<name>A0A0J9TK22_PLAVI</name>
<dbReference type="OrthoDB" id="10326808at2759"/>
<dbReference type="EMBL" id="KQ235701">
    <property type="protein sequence ID" value="KMZ96060.1"/>
    <property type="molecule type" value="Genomic_DNA"/>
</dbReference>
<gene>
    <name evidence="2" type="ORF">PVNG_05949</name>
</gene>
<keyword evidence="1" id="KW-1133">Transmembrane helix</keyword>
<sequence length="305" mass="36310">MYLIDNTLKYNCMTRNLLRHIQNNRLHKRICLNIINIKIYNVVNLCEVLRNEIPEYSQDETTIHDDSCNAINSQYGTYIDFNNKYTCQQVMYILNSISSVPESEHNDDKCKYLYYWTYQRSLQKNINYDVALNLYRSFLNTYFVDHTDPHICKNYMLPTKDIILKRSAKLIELYDIINKNSHQFDCTCAKKCSDLYISYLGECQNDYDYDCCSELQSFKYKYDKKMESIDKCEGGKKILPSAIKHDLHVIIIIPMIIVTILSFLVFALYKVKLFVQRLNRILHILLHILLKKKINTIHLYFILFT</sequence>